<dbReference type="EMBL" id="CAKMRJ010004445">
    <property type="protein sequence ID" value="CAH1436073.1"/>
    <property type="molecule type" value="Genomic_DNA"/>
</dbReference>
<evidence type="ECO:0000313" key="1">
    <source>
        <dbReference type="EMBL" id="CAH1436073.1"/>
    </source>
</evidence>
<dbReference type="AlphaFoldDB" id="A0AAU9NE18"/>
<gene>
    <name evidence="1" type="ORF">LVIROSA_LOCUS22466</name>
</gene>
<protein>
    <submittedName>
        <fullName evidence="1">Uncharacterized protein</fullName>
    </submittedName>
</protein>
<keyword evidence="2" id="KW-1185">Reference proteome</keyword>
<comment type="caution">
    <text evidence="1">The sequence shown here is derived from an EMBL/GenBank/DDBJ whole genome shotgun (WGS) entry which is preliminary data.</text>
</comment>
<dbReference type="Proteomes" id="UP001157418">
    <property type="component" value="Unassembled WGS sequence"/>
</dbReference>
<reference evidence="1 2" key="1">
    <citation type="submission" date="2022-01" db="EMBL/GenBank/DDBJ databases">
        <authorList>
            <person name="Xiong W."/>
            <person name="Schranz E."/>
        </authorList>
    </citation>
    <scope>NUCLEOTIDE SEQUENCE [LARGE SCALE GENOMIC DNA]</scope>
</reference>
<sequence>MQTQDNHFILKEHTCHWHIRQNYNLFSQWKQKRFKVVMLKLADFRKIRLMGRFCTKSFEFFKLLKKIKRRNYQ</sequence>
<organism evidence="1 2">
    <name type="scientific">Lactuca virosa</name>
    <dbReference type="NCBI Taxonomy" id="75947"/>
    <lineage>
        <taxon>Eukaryota</taxon>
        <taxon>Viridiplantae</taxon>
        <taxon>Streptophyta</taxon>
        <taxon>Embryophyta</taxon>
        <taxon>Tracheophyta</taxon>
        <taxon>Spermatophyta</taxon>
        <taxon>Magnoliopsida</taxon>
        <taxon>eudicotyledons</taxon>
        <taxon>Gunneridae</taxon>
        <taxon>Pentapetalae</taxon>
        <taxon>asterids</taxon>
        <taxon>campanulids</taxon>
        <taxon>Asterales</taxon>
        <taxon>Asteraceae</taxon>
        <taxon>Cichorioideae</taxon>
        <taxon>Cichorieae</taxon>
        <taxon>Lactucinae</taxon>
        <taxon>Lactuca</taxon>
    </lineage>
</organism>
<accession>A0AAU9NE18</accession>
<name>A0AAU9NE18_9ASTR</name>
<proteinExistence type="predicted"/>
<evidence type="ECO:0000313" key="2">
    <source>
        <dbReference type="Proteomes" id="UP001157418"/>
    </source>
</evidence>